<dbReference type="Proteomes" id="UP001152300">
    <property type="component" value="Unassembled WGS sequence"/>
</dbReference>
<accession>A0A9X0DQA0</accession>
<evidence type="ECO:0000313" key="1">
    <source>
        <dbReference type="EMBL" id="KAJ8070007.1"/>
    </source>
</evidence>
<proteinExistence type="predicted"/>
<organism evidence="1 2">
    <name type="scientific">Sclerotinia nivalis</name>
    <dbReference type="NCBI Taxonomy" id="352851"/>
    <lineage>
        <taxon>Eukaryota</taxon>
        <taxon>Fungi</taxon>
        <taxon>Dikarya</taxon>
        <taxon>Ascomycota</taxon>
        <taxon>Pezizomycotina</taxon>
        <taxon>Leotiomycetes</taxon>
        <taxon>Helotiales</taxon>
        <taxon>Sclerotiniaceae</taxon>
        <taxon>Sclerotinia</taxon>
    </lineage>
</organism>
<sequence>MGSLSTPSGHVLWGALGRLANQINIEQQVLLFRAYCGRDSVLSSIPPSDRETWLLVESAARLPHAFAPYLPSRLLKVAAPSAQFQFPPRRYPVRLLLNQPKIILRYSQDQNDGQQGEKALSVSIGLTVGALGKGLRWLWTGVHFDSA</sequence>
<protein>
    <submittedName>
        <fullName evidence="1">Uncharacterized protein</fullName>
    </submittedName>
</protein>
<dbReference type="EMBL" id="JAPEIS010000001">
    <property type="protein sequence ID" value="KAJ8070007.1"/>
    <property type="molecule type" value="Genomic_DNA"/>
</dbReference>
<reference evidence="1" key="1">
    <citation type="submission" date="2022-11" db="EMBL/GenBank/DDBJ databases">
        <title>Genome Resource of Sclerotinia nivalis Strain SnTB1, a Plant Pathogen Isolated from American Ginseng.</title>
        <authorList>
            <person name="Fan S."/>
        </authorList>
    </citation>
    <scope>NUCLEOTIDE SEQUENCE</scope>
    <source>
        <strain evidence="1">SnTB1</strain>
    </source>
</reference>
<evidence type="ECO:0000313" key="2">
    <source>
        <dbReference type="Proteomes" id="UP001152300"/>
    </source>
</evidence>
<keyword evidence="2" id="KW-1185">Reference proteome</keyword>
<name>A0A9X0DQA0_9HELO</name>
<gene>
    <name evidence="1" type="ORF">OCU04_000410</name>
</gene>
<comment type="caution">
    <text evidence="1">The sequence shown here is derived from an EMBL/GenBank/DDBJ whole genome shotgun (WGS) entry which is preliminary data.</text>
</comment>
<dbReference type="AlphaFoldDB" id="A0A9X0DQA0"/>